<dbReference type="KEGG" id="taz:TREAZ_1983"/>
<organism evidence="2 3">
    <name type="scientific">Leadbettera azotonutricia (strain ATCC BAA-888 / DSM 13862 / ZAS-9)</name>
    <name type="common">Treponema azotonutricium</name>
    <dbReference type="NCBI Taxonomy" id="545695"/>
    <lineage>
        <taxon>Bacteria</taxon>
        <taxon>Pseudomonadati</taxon>
        <taxon>Spirochaetota</taxon>
        <taxon>Spirochaetia</taxon>
        <taxon>Spirochaetales</taxon>
        <taxon>Breznakiellaceae</taxon>
        <taxon>Leadbettera</taxon>
    </lineage>
</organism>
<proteinExistence type="predicted"/>
<dbReference type="STRING" id="545695.TREAZ_1983"/>
<feature type="transmembrane region" description="Helical" evidence="1">
    <location>
        <begin position="7"/>
        <end position="34"/>
    </location>
</feature>
<dbReference type="OrthoDB" id="363155at2"/>
<dbReference type="Proteomes" id="UP000009222">
    <property type="component" value="Chromosome"/>
</dbReference>
<keyword evidence="1" id="KW-1133">Transmembrane helix</keyword>
<dbReference type="InParanoid" id="F5YAM3"/>
<reference evidence="3" key="1">
    <citation type="submission" date="2009-12" db="EMBL/GenBank/DDBJ databases">
        <title>Complete sequence of Treponema azotonutricium strain ZAS-9.</title>
        <authorList>
            <person name="Tetu S.G."/>
            <person name="Matson E."/>
            <person name="Ren Q."/>
            <person name="Seshadri R."/>
            <person name="Elbourne L."/>
            <person name="Hassan K.A."/>
            <person name="Durkin A."/>
            <person name="Radune D."/>
            <person name="Mohamoud Y."/>
            <person name="Shay R."/>
            <person name="Jin S."/>
            <person name="Zhang X."/>
            <person name="Lucey K."/>
            <person name="Ballor N.R."/>
            <person name="Ottesen E."/>
            <person name="Rosenthal R."/>
            <person name="Allen A."/>
            <person name="Leadbetter J.R."/>
            <person name="Paulsen I.T."/>
        </authorList>
    </citation>
    <scope>NUCLEOTIDE SEQUENCE [LARGE SCALE GENOMIC DNA]</scope>
    <source>
        <strain evidence="3">ATCC BAA-888 / DSM 13862 / ZAS-9</strain>
    </source>
</reference>
<sequence length="96" mass="10958">MSKKTNTLWFILGATAFNILVTVVCFVALLILYARLILPLLPETTAAWGFPVIFIGAIALSFVIYRLVLKQIMKKVDMEKHFDPIFGHRRPPARRD</sequence>
<name>F5YAM3_LEAAZ</name>
<protein>
    <recommendedName>
        <fullName evidence="4">Leader peptide processing enzyme</fullName>
    </recommendedName>
</protein>
<evidence type="ECO:0000256" key="1">
    <source>
        <dbReference type="SAM" id="Phobius"/>
    </source>
</evidence>
<accession>F5YAM3</accession>
<gene>
    <name evidence="2" type="ordered locus">TREAZ_1983</name>
</gene>
<keyword evidence="3" id="KW-1185">Reference proteome</keyword>
<keyword evidence="1" id="KW-0812">Transmembrane</keyword>
<dbReference type="HOGENOM" id="CLU_164789_0_0_12"/>
<reference evidence="2 3" key="2">
    <citation type="journal article" date="2011" name="ISME J.">
        <title>RNA-seq reveals cooperative metabolic interactions between two termite-gut spirochete species in co-culture.</title>
        <authorList>
            <person name="Rosenthal A.Z."/>
            <person name="Matson E.G."/>
            <person name="Eldar A."/>
            <person name="Leadbetter J.R."/>
        </authorList>
    </citation>
    <scope>NUCLEOTIDE SEQUENCE [LARGE SCALE GENOMIC DNA]</scope>
    <source>
        <strain evidence="3">ATCC BAA-888 / DSM 13862 / ZAS-9</strain>
    </source>
</reference>
<evidence type="ECO:0000313" key="3">
    <source>
        <dbReference type="Proteomes" id="UP000009222"/>
    </source>
</evidence>
<feature type="transmembrane region" description="Helical" evidence="1">
    <location>
        <begin position="46"/>
        <end position="68"/>
    </location>
</feature>
<dbReference type="EMBL" id="CP001841">
    <property type="protein sequence ID" value="AEF80582.1"/>
    <property type="molecule type" value="Genomic_DNA"/>
</dbReference>
<evidence type="ECO:0008006" key="4">
    <source>
        <dbReference type="Google" id="ProtNLM"/>
    </source>
</evidence>
<dbReference type="AlphaFoldDB" id="F5YAM3"/>
<dbReference type="RefSeq" id="WP_015710055.1">
    <property type="nucleotide sequence ID" value="NC_015577.1"/>
</dbReference>
<evidence type="ECO:0000313" key="2">
    <source>
        <dbReference type="EMBL" id="AEF80582.1"/>
    </source>
</evidence>
<keyword evidence="1" id="KW-0472">Membrane</keyword>
<dbReference type="eggNOG" id="ENOG5033KTC">
    <property type="taxonomic scope" value="Bacteria"/>
</dbReference>